<evidence type="ECO:0000313" key="2">
    <source>
        <dbReference type="Proteomes" id="UP000828941"/>
    </source>
</evidence>
<gene>
    <name evidence="1" type="ORF">L6164_032362</name>
</gene>
<reference evidence="1 2" key="1">
    <citation type="journal article" date="2022" name="DNA Res.">
        <title>Chromosomal-level genome assembly of the orchid tree Bauhinia variegata (Leguminosae; Cercidoideae) supports the allotetraploid origin hypothesis of Bauhinia.</title>
        <authorList>
            <person name="Zhong Y."/>
            <person name="Chen Y."/>
            <person name="Zheng D."/>
            <person name="Pang J."/>
            <person name="Liu Y."/>
            <person name="Luo S."/>
            <person name="Meng S."/>
            <person name="Qian L."/>
            <person name="Wei D."/>
            <person name="Dai S."/>
            <person name="Zhou R."/>
        </authorList>
    </citation>
    <scope>NUCLEOTIDE SEQUENCE [LARGE SCALE GENOMIC DNA]</scope>
    <source>
        <strain evidence="1">BV-YZ2020</strain>
    </source>
</reference>
<keyword evidence="2" id="KW-1185">Reference proteome</keyword>
<sequence>MEKGGKGYTPLNRSSLKGKGDSSPRSDKVGRRVQFSEGSNESELRFSDKSGGKAGSAFSKGGKGDRVANDGKSPASKEPLPLELRAEQELPANAKCLTDSEAADILQGIQDQMVMLSKDPAIKIPVSFDRGLQYAKSHSQYTDAESARRVLDSLTKYNVSGSEICMIANVCPETVDEVFALLPSLKGKRSILSQPLRDALNELAKLKQLFIQSVNSAKPLIMGNEQSTNGRYHRLSDPSALLSQPLLKNENQYEEAEHVVRACWEKCLALEKETLGIKSNFSRLEKKVESNIIKLKPEPISATEGKKEKEAIISLEKEVGNLKHTIESHKLDKATLRKHGETLTKTQEKNINLEKKITEMESRFSEMTCTMADMAAVIAEMKSIAAEEKVTQALKQAGLESSNLIVGIDFTKSNEWTGARSFNNRSLHFLGETLNPYEQAISIIGRTLSEFDEDNLIPCYGFGDATTHDQDVFSFYPGDNPCHGFDEVLSRYRELVPQVRLAGPTSFAPIIETAIGIVDKSGGQYHVLVIIADGQVTRSSSPLPGKLSTQEQNTVNAIVKASAYPLSIVLVGVGDGPWDMMHQFDDNIPSRAFDNFQFVNFPEIMSKNVALARKEAEFALHALMEIPSQYKATLALQILGCRRGYIGRNPFPPPQGSTSVDPHLRSLTFNERTGYAPAPFRSYSLRRTAG</sequence>
<accession>A0ACB9KNI3</accession>
<evidence type="ECO:0000313" key="1">
    <source>
        <dbReference type="EMBL" id="KAI4298847.1"/>
    </source>
</evidence>
<comment type="caution">
    <text evidence="1">The sequence shown here is derived from an EMBL/GenBank/DDBJ whole genome shotgun (WGS) entry which is preliminary data.</text>
</comment>
<proteinExistence type="predicted"/>
<dbReference type="Proteomes" id="UP000828941">
    <property type="component" value="Chromosome 13"/>
</dbReference>
<dbReference type="EMBL" id="CM039438">
    <property type="protein sequence ID" value="KAI4298847.1"/>
    <property type="molecule type" value="Genomic_DNA"/>
</dbReference>
<organism evidence="1 2">
    <name type="scientific">Bauhinia variegata</name>
    <name type="common">Purple orchid tree</name>
    <name type="synonym">Phanera variegata</name>
    <dbReference type="NCBI Taxonomy" id="167791"/>
    <lineage>
        <taxon>Eukaryota</taxon>
        <taxon>Viridiplantae</taxon>
        <taxon>Streptophyta</taxon>
        <taxon>Embryophyta</taxon>
        <taxon>Tracheophyta</taxon>
        <taxon>Spermatophyta</taxon>
        <taxon>Magnoliopsida</taxon>
        <taxon>eudicotyledons</taxon>
        <taxon>Gunneridae</taxon>
        <taxon>Pentapetalae</taxon>
        <taxon>rosids</taxon>
        <taxon>fabids</taxon>
        <taxon>Fabales</taxon>
        <taxon>Fabaceae</taxon>
        <taxon>Cercidoideae</taxon>
        <taxon>Cercideae</taxon>
        <taxon>Bauhiniinae</taxon>
        <taxon>Bauhinia</taxon>
    </lineage>
</organism>
<name>A0ACB9KNI3_BAUVA</name>
<protein>
    <submittedName>
        <fullName evidence="1">Uncharacterized protein</fullName>
    </submittedName>
</protein>